<sequence>MEEEFGAFLGSLLAGLLMLVLAITFICCLCWLAPDGHNHDDGAGPPPEGHHHDDSAEAPPDSAGGTDQATPPHTHSIEMTPVEAAPSTVAYPPPTSPYVEEGAPDVDCMICLEIISVGMEVMVFPCQHFVHQHCGANLLRDDRRCPYCRQSI</sequence>
<keyword evidence="3" id="KW-0862">Zinc</keyword>
<keyword evidence="2 4" id="KW-0863">Zinc-finger</keyword>
<dbReference type="AlphaFoldDB" id="A0A6P5FNC6"/>
<dbReference type="PANTHER" id="PTHR45798">
    <property type="entry name" value="RING-H2 FINGER PROTEIN ATL61-RELATED-RELATED"/>
    <property type="match status" value="1"/>
</dbReference>
<protein>
    <submittedName>
        <fullName evidence="9">E3 ubiquitin-protein ligase RNF126-like</fullName>
    </submittedName>
</protein>
<evidence type="ECO:0000313" key="8">
    <source>
        <dbReference type="Proteomes" id="UP000515123"/>
    </source>
</evidence>
<keyword evidence="1" id="KW-0479">Metal-binding</keyword>
<keyword evidence="6" id="KW-1133">Transmembrane helix</keyword>
<dbReference type="SMART" id="SM00184">
    <property type="entry name" value="RING"/>
    <property type="match status" value="1"/>
</dbReference>
<dbReference type="SUPFAM" id="SSF57850">
    <property type="entry name" value="RING/U-box"/>
    <property type="match status" value="1"/>
</dbReference>
<reference evidence="8" key="1">
    <citation type="journal article" date="2015" name="Nat. Genet.">
        <title>The pineapple genome and the evolution of CAM photosynthesis.</title>
        <authorList>
            <person name="Ming R."/>
            <person name="VanBuren R."/>
            <person name="Wai C.M."/>
            <person name="Tang H."/>
            <person name="Schatz M.C."/>
            <person name="Bowers J.E."/>
            <person name="Lyons E."/>
            <person name="Wang M.L."/>
            <person name="Chen J."/>
            <person name="Biggers E."/>
            <person name="Zhang J."/>
            <person name="Huang L."/>
            <person name="Zhang L."/>
            <person name="Miao W."/>
            <person name="Zhang J."/>
            <person name="Ye Z."/>
            <person name="Miao C."/>
            <person name="Lin Z."/>
            <person name="Wang H."/>
            <person name="Zhou H."/>
            <person name="Yim W.C."/>
            <person name="Priest H.D."/>
            <person name="Zheng C."/>
            <person name="Woodhouse M."/>
            <person name="Edger P.P."/>
            <person name="Guyot R."/>
            <person name="Guo H.B."/>
            <person name="Guo H."/>
            <person name="Zheng G."/>
            <person name="Singh R."/>
            <person name="Sharma A."/>
            <person name="Min X."/>
            <person name="Zheng Y."/>
            <person name="Lee H."/>
            <person name="Gurtowski J."/>
            <person name="Sedlazeck F.J."/>
            <person name="Harkess A."/>
            <person name="McKain M.R."/>
            <person name="Liao Z."/>
            <person name="Fang J."/>
            <person name="Liu J."/>
            <person name="Zhang X."/>
            <person name="Zhang Q."/>
            <person name="Hu W."/>
            <person name="Qin Y."/>
            <person name="Wang K."/>
            <person name="Chen L.Y."/>
            <person name="Shirley N."/>
            <person name="Lin Y.R."/>
            <person name="Liu L.Y."/>
            <person name="Hernandez A.G."/>
            <person name="Wright C.L."/>
            <person name="Bulone V."/>
            <person name="Tuskan G.A."/>
            <person name="Heath K."/>
            <person name="Zee F."/>
            <person name="Moore P.H."/>
            <person name="Sunkar R."/>
            <person name="Leebens-Mack J.H."/>
            <person name="Mockler T."/>
            <person name="Bennetzen J.L."/>
            <person name="Freeling M."/>
            <person name="Sankoff D."/>
            <person name="Paterson A.H."/>
            <person name="Zhu X."/>
            <person name="Yang X."/>
            <person name="Smith J.A."/>
            <person name="Cushman J.C."/>
            <person name="Paull R.E."/>
            <person name="Yu Q."/>
        </authorList>
    </citation>
    <scope>NUCLEOTIDE SEQUENCE [LARGE SCALE GENOMIC DNA]</scope>
    <source>
        <strain evidence="8">cv. F153</strain>
    </source>
</reference>
<keyword evidence="8" id="KW-1185">Reference proteome</keyword>
<name>A0A6P5FNC6_ANACO</name>
<proteinExistence type="predicted"/>
<dbReference type="GO" id="GO:0008270">
    <property type="term" value="F:zinc ion binding"/>
    <property type="evidence" value="ECO:0007669"/>
    <property type="project" value="UniProtKB-KW"/>
</dbReference>
<evidence type="ECO:0000256" key="3">
    <source>
        <dbReference type="ARBA" id="ARBA00022833"/>
    </source>
</evidence>
<feature type="region of interest" description="Disordered" evidence="5">
    <location>
        <begin position="41"/>
        <end position="96"/>
    </location>
</feature>
<dbReference type="PANTHER" id="PTHR45798:SF97">
    <property type="entry name" value="ALCOHOL-SENSITIVE RING FINGER PROTEIN 1"/>
    <property type="match status" value="1"/>
</dbReference>
<dbReference type="InterPro" id="IPR052788">
    <property type="entry name" value="RING-type_E3_ligase_ATL"/>
</dbReference>
<evidence type="ECO:0000256" key="5">
    <source>
        <dbReference type="SAM" id="MobiDB-lite"/>
    </source>
</evidence>
<feature type="transmembrane region" description="Helical" evidence="6">
    <location>
        <begin position="6"/>
        <end position="32"/>
    </location>
</feature>
<dbReference type="RefSeq" id="XP_020097152.1">
    <property type="nucleotide sequence ID" value="XM_020241563.1"/>
</dbReference>
<dbReference type="GeneID" id="109716233"/>
<evidence type="ECO:0000313" key="9">
    <source>
        <dbReference type="RefSeq" id="XP_020097152.1"/>
    </source>
</evidence>
<dbReference type="PROSITE" id="PS50089">
    <property type="entry name" value="ZF_RING_2"/>
    <property type="match status" value="1"/>
</dbReference>
<dbReference type="InterPro" id="IPR001841">
    <property type="entry name" value="Znf_RING"/>
</dbReference>
<dbReference type="Proteomes" id="UP000515123">
    <property type="component" value="Linkage group 10"/>
</dbReference>
<keyword evidence="6" id="KW-0812">Transmembrane</keyword>
<reference evidence="9" key="2">
    <citation type="submission" date="2025-08" db="UniProtKB">
        <authorList>
            <consortium name="RefSeq"/>
        </authorList>
    </citation>
    <scope>IDENTIFICATION</scope>
    <source>
        <tissue evidence="9">Leaf</tissue>
    </source>
</reference>
<dbReference type="OrthoDB" id="8062037at2759"/>
<keyword evidence="6" id="KW-0472">Membrane</keyword>
<dbReference type="Pfam" id="PF13639">
    <property type="entry name" value="zf-RING_2"/>
    <property type="match status" value="1"/>
</dbReference>
<gene>
    <name evidence="9" type="primary">LOC109716233</name>
</gene>
<evidence type="ECO:0000256" key="4">
    <source>
        <dbReference type="PROSITE-ProRule" id="PRU00175"/>
    </source>
</evidence>
<evidence type="ECO:0000256" key="6">
    <source>
        <dbReference type="SAM" id="Phobius"/>
    </source>
</evidence>
<accession>A0A6P5FNC6</accession>
<evidence type="ECO:0000259" key="7">
    <source>
        <dbReference type="PROSITE" id="PS50089"/>
    </source>
</evidence>
<dbReference type="Gene3D" id="3.30.40.10">
    <property type="entry name" value="Zinc/RING finger domain, C3HC4 (zinc finger)"/>
    <property type="match status" value="1"/>
</dbReference>
<dbReference type="InterPro" id="IPR013083">
    <property type="entry name" value="Znf_RING/FYVE/PHD"/>
</dbReference>
<organism evidence="8 9">
    <name type="scientific">Ananas comosus</name>
    <name type="common">Pineapple</name>
    <name type="synonym">Ananas ananas</name>
    <dbReference type="NCBI Taxonomy" id="4615"/>
    <lineage>
        <taxon>Eukaryota</taxon>
        <taxon>Viridiplantae</taxon>
        <taxon>Streptophyta</taxon>
        <taxon>Embryophyta</taxon>
        <taxon>Tracheophyta</taxon>
        <taxon>Spermatophyta</taxon>
        <taxon>Magnoliopsida</taxon>
        <taxon>Liliopsida</taxon>
        <taxon>Poales</taxon>
        <taxon>Bromeliaceae</taxon>
        <taxon>Bromelioideae</taxon>
        <taxon>Ananas</taxon>
    </lineage>
</organism>
<evidence type="ECO:0000256" key="2">
    <source>
        <dbReference type="ARBA" id="ARBA00022771"/>
    </source>
</evidence>
<feature type="domain" description="RING-type" evidence="7">
    <location>
        <begin position="108"/>
        <end position="149"/>
    </location>
</feature>
<feature type="compositionally biased region" description="Basic and acidic residues" evidence="5">
    <location>
        <begin position="41"/>
        <end position="55"/>
    </location>
</feature>
<evidence type="ECO:0000256" key="1">
    <source>
        <dbReference type="ARBA" id="ARBA00022723"/>
    </source>
</evidence>